<protein>
    <submittedName>
        <fullName evidence="2">Uncharacterized protein</fullName>
    </submittedName>
</protein>
<dbReference type="EMBL" id="OC883446">
    <property type="protein sequence ID" value="CAD7643274.1"/>
    <property type="molecule type" value="Genomic_DNA"/>
</dbReference>
<proteinExistence type="predicted"/>
<dbReference type="AlphaFoldDB" id="A0A7R9LKB4"/>
<feature type="non-terminal residue" evidence="2">
    <location>
        <position position="1"/>
    </location>
</feature>
<organism evidence="2">
    <name type="scientific">Medioppia subpectinata</name>
    <dbReference type="NCBI Taxonomy" id="1979941"/>
    <lineage>
        <taxon>Eukaryota</taxon>
        <taxon>Metazoa</taxon>
        <taxon>Ecdysozoa</taxon>
        <taxon>Arthropoda</taxon>
        <taxon>Chelicerata</taxon>
        <taxon>Arachnida</taxon>
        <taxon>Acari</taxon>
        <taxon>Acariformes</taxon>
        <taxon>Sarcoptiformes</taxon>
        <taxon>Oribatida</taxon>
        <taxon>Brachypylina</taxon>
        <taxon>Oppioidea</taxon>
        <taxon>Oppiidae</taxon>
        <taxon>Medioppia</taxon>
    </lineage>
</organism>
<evidence type="ECO:0000313" key="3">
    <source>
        <dbReference type="Proteomes" id="UP000759131"/>
    </source>
</evidence>
<evidence type="ECO:0000313" key="2">
    <source>
        <dbReference type="EMBL" id="CAD7643274.1"/>
    </source>
</evidence>
<dbReference type="Proteomes" id="UP000759131">
    <property type="component" value="Unassembled WGS sequence"/>
</dbReference>
<gene>
    <name evidence="2" type="ORF">OSB1V03_LOCUS19516</name>
</gene>
<accession>A0A7R9LKB4</accession>
<reference evidence="2" key="1">
    <citation type="submission" date="2020-11" db="EMBL/GenBank/DDBJ databases">
        <authorList>
            <person name="Tran Van P."/>
        </authorList>
    </citation>
    <scope>NUCLEOTIDE SEQUENCE</scope>
</reference>
<dbReference type="EMBL" id="CAJPIZ010028871">
    <property type="protein sequence ID" value="CAG2119568.1"/>
    <property type="molecule type" value="Genomic_DNA"/>
</dbReference>
<keyword evidence="3" id="KW-1185">Reference proteome</keyword>
<evidence type="ECO:0000256" key="1">
    <source>
        <dbReference type="SAM" id="Coils"/>
    </source>
</evidence>
<sequence length="415" mass="47172">MVKYIEKSVSRSVDEIYERLFRIGSAKPFPETTEAVKEYCSEIDTESASDIATFNTFYSTLNAKAKEVVVANNLKIQSLGKVFCLVNDPVKLAQSLNAKLNKVKLLRENALGTLAHLVDTGESKMDQVLCTVKVYTDEMINAYAESDNSTREYVFKMMSRLRHALETAAKISVKAADKCDISDGNKHVVKHQSFILPMLIAFNKFIDTDSTDEMMDEYYYKQFMLGNGKPLPDTDDSIKEYCYSIDSSSILSTRTTFSSLLNAKTQSVYLKLNRKEIMDNTLSLFCKYPDQVTLARLINSRLSEAKRLQDNAVGHLVDLTNNGETKLSLVLCIINTYANQMVNLFENKDAREFVRKQMNIYREVLNEIEKLTNRLADKQCTGSELADGHKLLAGQHQYLSFMVPMYKALNKYMNE</sequence>
<feature type="coiled-coil region" evidence="1">
    <location>
        <begin position="354"/>
        <end position="381"/>
    </location>
</feature>
<keyword evidence="1" id="KW-0175">Coiled coil</keyword>
<name>A0A7R9LKB4_9ACAR</name>